<protein>
    <submittedName>
        <fullName evidence="4">BTB domain-containing protein</fullName>
    </submittedName>
</protein>
<dbReference type="InterPro" id="IPR052089">
    <property type="entry name" value="Ankyrin-BTB/POZ_domain"/>
</dbReference>
<reference evidence="4" key="1">
    <citation type="submission" date="2022-11" db="UniProtKB">
        <authorList>
            <consortium name="WormBaseParasite"/>
        </authorList>
    </citation>
    <scope>IDENTIFICATION</scope>
</reference>
<dbReference type="SUPFAM" id="SSF54695">
    <property type="entry name" value="POZ domain"/>
    <property type="match status" value="1"/>
</dbReference>
<evidence type="ECO:0000259" key="2">
    <source>
        <dbReference type="PROSITE" id="PS50097"/>
    </source>
</evidence>
<dbReference type="Gene3D" id="3.30.710.10">
    <property type="entry name" value="Potassium Channel Kv1.1, Chain A"/>
    <property type="match status" value="1"/>
</dbReference>
<dbReference type="PANTHER" id="PTHR46071">
    <property type="entry name" value="ANKYRIN REPEAT AND BTB/POZ DOMAIN-CONTAINING"/>
    <property type="match status" value="1"/>
</dbReference>
<keyword evidence="3" id="KW-1185">Reference proteome</keyword>
<feature type="compositionally biased region" description="Acidic residues" evidence="1">
    <location>
        <begin position="1"/>
        <end position="13"/>
    </location>
</feature>
<dbReference type="Pfam" id="PF00651">
    <property type="entry name" value="BTB"/>
    <property type="match status" value="1"/>
</dbReference>
<feature type="region of interest" description="Disordered" evidence="1">
    <location>
        <begin position="1"/>
        <end position="23"/>
    </location>
</feature>
<dbReference type="CDD" id="cd14733">
    <property type="entry name" value="BACK"/>
    <property type="match status" value="1"/>
</dbReference>
<feature type="compositionally biased region" description="Basic and acidic residues" evidence="1">
    <location>
        <begin position="315"/>
        <end position="551"/>
    </location>
</feature>
<organism evidence="3 4">
    <name type="scientific">Globodera rostochiensis</name>
    <name type="common">Golden nematode worm</name>
    <name type="synonym">Heterodera rostochiensis</name>
    <dbReference type="NCBI Taxonomy" id="31243"/>
    <lineage>
        <taxon>Eukaryota</taxon>
        <taxon>Metazoa</taxon>
        <taxon>Ecdysozoa</taxon>
        <taxon>Nematoda</taxon>
        <taxon>Chromadorea</taxon>
        <taxon>Rhabditida</taxon>
        <taxon>Tylenchina</taxon>
        <taxon>Tylenchomorpha</taxon>
        <taxon>Tylenchoidea</taxon>
        <taxon>Heteroderidae</taxon>
        <taxon>Heteroderinae</taxon>
        <taxon>Globodera</taxon>
    </lineage>
</organism>
<dbReference type="Proteomes" id="UP000887572">
    <property type="component" value="Unplaced"/>
</dbReference>
<dbReference type="WBParaSite" id="Gr19_v10_g7686.t1">
    <property type="protein sequence ID" value="Gr19_v10_g7686.t1"/>
    <property type="gene ID" value="Gr19_v10_g7686"/>
</dbReference>
<feature type="compositionally biased region" description="Basic and acidic residues" evidence="1">
    <location>
        <begin position="561"/>
        <end position="573"/>
    </location>
</feature>
<dbReference type="InterPro" id="IPR059008">
    <property type="entry name" value="ABTB2/3_histone"/>
</dbReference>
<feature type="region of interest" description="Disordered" evidence="1">
    <location>
        <begin position="1056"/>
        <end position="1087"/>
    </location>
</feature>
<accession>A0A914I5F3</accession>
<dbReference type="SMART" id="SM00225">
    <property type="entry name" value="BTB"/>
    <property type="match status" value="1"/>
</dbReference>
<evidence type="ECO:0000313" key="3">
    <source>
        <dbReference type="Proteomes" id="UP000887572"/>
    </source>
</evidence>
<proteinExistence type="predicted"/>
<dbReference type="PROSITE" id="PS50097">
    <property type="entry name" value="BTB"/>
    <property type="match status" value="1"/>
</dbReference>
<evidence type="ECO:0000313" key="4">
    <source>
        <dbReference type="WBParaSite" id="Gr19_v10_g7686.t1"/>
    </source>
</evidence>
<feature type="region of interest" description="Disordered" evidence="1">
    <location>
        <begin position="296"/>
        <end position="573"/>
    </location>
</feature>
<feature type="compositionally biased region" description="Polar residues" evidence="1">
    <location>
        <begin position="145"/>
        <end position="162"/>
    </location>
</feature>
<feature type="region of interest" description="Disordered" evidence="1">
    <location>
        <begin position="129"/>
        <end position="167"/>
    </location>
</feature>
<name>A0A914I5F3_GLORO</name>
<feature type="domain" description="BTB" evidence="2">
    <location>
        <begin position="1266"/>
        <end position="1321"/>
    </location>
</feature>
<dbReference type="PANTHER" id="PTHR46071:SF2">
    <property type="entry name" value="ANKYRIN REPEAT AND BTB_POZ DOMAIN-CONTAINING PROTEIN 2-LIKE PROTEIN"/>
    <property type="match status" value="1"/>
</dbReference>
<dbReference type="Pfam" id="PF26281">
    <property type="entry name" value="Histone_ABTB"/>
    <property type="match status" value="1"/>
</dbReference>
<dbReference type="InterPro" id="IPR047002">
    <property type="entry name" value="Tcp10_C_sf"/>
</dbReference>
<evidence type="ECO:0000256" key="1">
    <source>
        <dbReference type="SAM" id="MobiDB-lite"/>
    </source>
</evidence>
<dbReference type="Gene3D" id="2.60.450.20">
    <property type="match status" value="1"/>
</dbReference>
<dbReference type="InterPro" id="IPR000210">
    <property type="entry name" value="BTB/POZ_dom"/>
</dbReference>
<dbReference type="InterPro" id="IPR011333">
    <property type="entry name" value="SKP1/BTB/POZ_sf"/>
</dbReference>
<sequence>MGEEAECSSDENGDNGTDNYAFHREVPNGNVIIRRPPTRANRIARHYKSSSVLNCPYGPLALVGPSASTSCAAGTPFSVSTPAGHALPRLANALRSLISSASAKTSSKTAFVDAGDELIYYSNAMPSSKTTQIDGREGTECQRPNCANQRSPSLQSHSTNSSGRDDGKYFWHRQPTTLEQIKALYKSVPNFASLEEDAERRVEAKMESRVDRFCAALHRREGCAALLCPPMAPINNHPPPLQPQRKRLLFPAHPRQNSDRFSTGGTSGSSTASAICGAALLKRLANLDVMRHVRFEPRRRQKTSTSFSGSAKSDGAARVESCKKKSPTDSGYRSRGETPRREQQTAPKGRAEETAPKGRAEETAPKGRAEETAPKGRAEETAPKGRAEETAPKGRAEETAPKGRAEETAPKGRAEETAPKGRAEETAPKGRAEETAPKGRAEETAPKGRAEETAPKGRAEETAPKGRVEETAPKGRVEETAPKGRAEETAPKGRAEETAPKGRAEETAPKGRAEETAPKGRAEETAPKGRAEETAPKGRAEETAPKGRAEDLDILSGPAEFPRRSNREADPRAPRPLSLSFLLHQLPTIASPIGAASHCPSALSHQRHNPRNYVWTHPISAAQLLETVPIKIEETVLQSTDDSKSRQHKEKLEWTVGVLADLLVLMGLELRRLCAVLGKCTRRDVGIVVLLFLPTSLAWHTIHHAQQTIEHFVRSSTDQTKRWHSLSDRSRLKYLNGGLFLRWMIDCRIGAIVDEKVSLFLASIFDCLISQLVLQVAQLPSHSLSASELLSSLASSMPHSRNFHLLSPPFLPLSQLILAEDPSTESALFGTSVGEELAMDGEALLALHHFICSNCPQGEDTKTAPTLEEWLRKSTLYALQRRARTIRSWDILQASHLLLPGFDCPPPTASQMFADDYSWRLQFCTVTKAILLGAECDAQKLTSTAVPIDLKTFPDFAGWTPLCWALALDESQLVGLAIGQPTGRRAVRSEDKYIQIGASTGNVAICELLLRAGANPFKYVPLSVPSAFAIAASRGDQTMLGLFLPFCSVLRQQFEENKRDEEPNPSGGFTKDEEPNPSGGFAPSPPFQMDPRRFASLTELEKNAFSEAIYLAAETQRWEVAVKLREFGVGWPNVGCWMGALEWAMGGDYQQQQKLEQLLDEIRPTFAGDLIASGGEDAIGQQRHRLGRMDKLVDMLFRLLSSATPSSVRVGAARALSLLFAHLQRHSLVHLERELSAFFPPPASSACCPPTTTQIDPKFVDSPELSDIRFRFDDGQIVFGHRIVLVNVSEEFRQILKRPSGLLKVSECDASVFRLLLEFVYGNVAKCFAELHKIGVDKQFELIKSAKHFGVHKLAEKAQKVTGVAITVGNLFKMYTFAQALDCDTLVEECERFALGHLTELMAYGKCLGDGGKLAPEGRQKLLDGMKKQFGLVISESRI</sequence>